<dbReference type="InterPro" id="IPR027268">
    <property type="entry name" value="Peptidase_M4/M1_CTD_sf"/>
</dbReference>
<dbReference type="Gene3D" id="1.25.40.320">
    <property type="entry name" value="Peptidase M1, leukotriene A4 hydrolase/aminopeptidase C-terminal domain"/>
    <property type="match status" value="1"/>
</dbReference>
<keyword evidence="8" id="KW-0482">Metalloprotease</keyword>
<feature type="chain" id="PRO_5042154900" description="Peptidase M1 leukotriene A4 hydrolase/aminopeptidase C-terminal domain-containing protein" evidence="11">
    <location>
        <begin position="19"/>
        <end position="651"/>
    </location>
</feature>
<evidence type="ECO:0000256" key="5">
    <source>
        <dbReference type="ARBA" id="ARBA00022723"/>
    </source>
</evidence>
<accession>A0AAD1X8F7</accession>
<dbReference type="PANTHER" id="PTHR45726:SF3">
    <property type="entry name" value="LEUKOTRIENE A-4 HYDROLASE"/>
    <property type="match status" value="1"/>
</dbReference>
<dbReference type="SMART" id="SM01263">
    <property type="entry name" value="Leuk-A4-hydro_C"/>
    <property type="match status" value="1"/>
</dbReference>
<evidence type="ECO:0000256" key="2">
    <source>
        <dbReference type="ARBA" id="ARBA00010136"/>
    </source>
</evidence>
<dbReference type="GO" id="GO:0008237">
    <property type="term" value="F:metallopeptidase activity"/>
    <property type="evidence" value="ECO:0007669"/>
    <property type="project" value="UniProtKB-KW"/>
</dbReference>
<dbReference type="PANTHER" id="PTHR45726">
    <property type="entry name" value="LEUKOTRIENE A-4 HYDROLASE"/>
    <property type="match status" value="1"/>
</dbReference>
<evidence type="ECO:0000313" key="13">
    <source>
        <dbReference type="EMBL" id="CAI2361290.1"/>
    </source>
</evidence>
<dbReference type="Gene3D" id="2.60.40.1730">
    <property type="entry name" value="tricorn interacting facor f3 domain"/>
    <property type="match status" value="1"/>
</dbReference>
<evidence type="ECO:0000256" key="7">
    <source>
        <dbReference type="ARBA" id="ARBA00022833"/>
    </source>
</evidence>
<dbReference type="SUPFAM" id="SSF55486">
    <property type="entry name" value="Metalloproteases ('zincins'), catalytic domain"/>
    <property type="match status" value="1"/>
</dbReference>
<keyword evidence="7 10" id="KW-0862">Zinc</keyword>
<dbReference type="EMBL" id="CAMPGE010002487">
    <property type="protein sequence ID" value="CAI2361290.1"/>
    <property type="molecule type" value="Genomic_DNA"/>
</dbReference>
<feature type="domain" description="Peptidase M1 leukotriene A4 hydrolase/aminopeptidase C-terminal" evidence="12">
    <location>
        <begin position="499"/>
        <end position="636"/>
    </location>
</feature>
<dbReference type="GO" id="GO:0008270">
    <property type="term" value="F:zinc ion binding"/>
    <property type="evidence" value="ECO:0007669"/>
    <property type="project" value="InterPro"/>
</dbReference>
<gene>
    <name evidence="13" type="ORF">ECRASSUSDP1_LOCUS2601</name>
</gene>
<evidence type="ECO:0000313" key="14">
    <source>
        <dbReference type="Proteomes" id="UP001295684"/>
    </source>
</evidence>
<keyword evidence="3" id="KW-0963">Cytoplasm</keyword>
<evidence type="ECO:0000256" key="6">
    <source>
        <dbReference type="ARBA" id="ARBA00022801"/>
    </source>
</evidence>
<dbReference type="Pfam" id="PF17900">
    <property type="entry name" value="Peptidase_M1_N"/>
    <property type="match status" value="1"/>
</dbReference>
<organism evidence="13 14">
    <name type="scientific">Euplotes crassus</name>
    <dbReference type="NCBI Taxonomy" id="5936"/>
    <lineage>
        <taxon>Eukaryota</taxon>
        <taxon>Sar</taxon>
        <taxon>Alveolata</taxon>
        <taxon>Ciliophora</taxon>
        <taxon>Intramacronucleata</taxon>
        <taxon>Spirotrichea</taxon>
        <taxon>Hypotrichia</taxon>
        <taxon>Euplotida</taxon>
        <taxon>Euplotidae</taxon>
        <taxon>Moneuplotes</taxon>
    </lineage>
</organism>
<dbReference type="SUPFAM" id="SSF63737">
    <property type="entry name" value="Leukotriene A4 hydrolase N-terminal domain"/>
    <property type="match status" value="1"/>
</dbReference>
<dbReference type="GO" id="GO:0006508">
    <property type="term" value="P:proteolysis"/>
    <property type="evidence" value="ECO:0007669"/>
    <property type="project" value="UniProtKB-KW"/>
</dbReference>
<proteinExistence type="inferred from homology"/>
<keyword evidence="6" id="KW-0378">Hydrolase</keyword>
<evidence type="ECO:0000256" key="3">
    <source>
        <dbReference type="ARBA" id="ARBA00022490"/>
    </source>
</evidence>
<evidence type="ECO:0000256" key="1">
    <source>
        <dbReference type="ARBA" id="ARBA00004496"/>
    </source>
</evidence>
<feature type="binding site" evidence="10">
    <location>
        <position position="322"/>
    </location>
    <ligand>
        <name>Zn(2+)</name>
        <dbReference type="ChEBI" id="CHEBI:29105"/>
        <note>catalytic</note>
    </ligand>
</feature>
<dbReference type="InterPro" id="IPR042097">
    <property type="entry name" value="Aminopeptidase_N-like_N_sf"/>
</dbReference>
<dbReference type="CDD" id="cd09599">
    <property type="entry name" value="M1_LTA4H"/>
    <property type="match status" value="1"/>
</dbReference>
<dbReference type="InterPro" id="IPR016024">
    <property type="entry name" value="ARM-type_fold"/>
</dbReference>
<keyword evidence="5 10" id="KW-0479">Metal-binding</keyword>
<dbReference type="SUPFAM" id="SSF48371">
    <property type="entry name" value="ARM repeat"/>
    <property type="match status" value="1"/>
</dbReference>
<sequence length="651" mass="73764">MKSLLLITMLLCLSSVLAIRQRYPTVPPNEVLEDESSFSNINEVRTNHFDLAVIIDFDNTLIYGTQTLHFDVVADHVSNVFLDVRDLLISQVTDDQGRNLDFQVRAGVNDELGQRLEITLADEYSSGSALTLTINYVTSKNPSAVSWLTPEQTAGGQLPYMYTQCESIHCRSIAPLQDTPAIKATYTFYSQSREDLIVRASGNLTDEYVQDGVRHTKFIMEIPVVSYLLAFASGNLVERQLGSRTYVITEPELVEKSVSELSRLNEAVEAAETYLTPYEWGVYKVLMLPPSFPYGGMENPLLTFANSGLINGDRSSFRLFVHELSHSWFGNLVTNENWSNFWLNEGFTVFLERKTDSILFDRNTSKVSSQLGNSSMYMQIEGFGLDSNYTSLHPDLNGNHPDTSISGIPYEKGFQFLVYLESLVGEETFRSFLQSYVDTFSYKSLEVEDFISFFIDFVSAEVEYNQARSVLDQIDWQTWVYSPGYPPVTVDFGTDSYDNAIKIANDLVQNTFSQEDQDIYAEFNLDQRIIVVNEMVRSTDILIASDVERINSQIDLSSETNPRLIASWLMVAIPTGYEASPFPNAEAYVGSLGRYALISPIYQEMIKVDRDASWEIFRRHENFYHPITREIIRDLLVAEVDPNAPPIAAIF</sequence>
<dbReference type="InterPro" id="IPR049980">
    <property type="entry name" value="LTA4H_cat"/>
</dbReference>
<dbReference type="AlphaFoldDB" id="A0AAD1X8F7"/>
<protein>
    <recommendedName>
        <fullName evidence="12">Peptidase M1 leukotriene A4 hydrolase/aminopeptidase C-terminal domain-containing protein</fullName>
    </recommendedName>
</protein>
<evidence type="ECO:0000259" key="12">
    <source>
        <dbReference type="SMART" id="SM01263"/>
    </source>
</evidence>
<feature type="signal peptide" evidence="11">
    <location>
        <begin position="1"/>
        <end position="18"/>
    </location>
</feature>
<feature type="binding site" evidence="10">
    <location>
        <position position="326"/>
    </location>
    <ligand>
        <name>Zn(2+)</name>
        <dbReference type="ChEBI" id="CHEBI:29105"/>
        <note>catalytic</note>
    </ligand>
</feature>
<dbReference type="InterPro" id="IPR034015">
    <property type="entry name" value="M1_LTA4H"/>
</dbReference>
<dbReference type="Gene3D" id="3.30.2010.30">
    <property type="match status" value="1"/>
</dbReference>
<name>A0AAD1X8F7_EUPCR</name>
<evidence type="ECO:0000256" key="4">
    <source>
        <dbReference type="ARBA" id="ARBA00022670"/>
    </source>
</evidence>
<evidence type="ECO:0000256" key="8">
    <source>
        <dbReference type="ARBA" id="ARBA00023049"/>
    </source>
</evidence>
<comment type="subcellular location">
    <subcellularLocation>
        <location evidence="1">Cytoplasm</location>
    </subcellularLocation>
</comment>
<dbReference type="InterPro" id="IPR038502">
    <property type="entry name" value="M1_LTA-4_hydro/amino_C_sf"/>
</dbReference>
<evidence type="ECO:0000256" key="11">
    <source>
        <dbReference type="SAM" id="SignalP"/>
    </source>
</evidence>
<dbReference type="InterPro" id="IPR015211">
    <property type="entry name" value="Peptidase_M1_C"/>
</dbReference>
<reference evidence="13" key="1">
    <citation type="submission" date="2023-07" db="EMBL/GenBank/DDBJ databases">
        <authorList>
            <consortium name="AG Swart"/>
            <person name="Singh M."/>
            <person name="Singh A."/>
            <person name="Seah K."/>
            <person name="Emmerich C."/>
        </authorList>
    </citation>
    <scope>NUCLEOTIDE SEQUENCE</scope>
    <source>
        <strain evidence="13">DP1</strain>
    </source>
</reference>
<dbReference type="GO" id="GO:0005829">
    <property type="term" value="C:cytosol"/>
    <property type="evidence" value="ECO:0007669"/>
    <property type="project" value="TreeGrafter"/>
</dbReference>
<feature type="binding site" evidence="10">
    <location>
        <position position="345"/>
    </location>
    <ligand>
        <name>Zn(2+)</name>
        <dbReference type="ChEBI" id="CHEBI:29105"/>
        <note>catalytic</note>
    </ligand>
</feature>
<evidence type="ECO:0000256" key="10">
    <source>
        <dbReference type="PIRSR" id="PIRSR634015-3"/>
    </source>
</evidence>
<keyword evidence="4" id="KW-0645">Protease</keyword>
<dbReference type="InterPro" id="IPR014782">
    <property type="entry name" value="Peptidase_M1_dom"/>
</dbReference>
<dbReference type="FunFam" id="3.30.2010.30:FF:000001">
    <property type="entry name" value="Leukotriene A(4) hydrolase"/>
    <property type="match status" value="1"/>
</dbReference>
<comment type="similarity">
    <text evidence="2">Belongs to the peptidase M1 family.</text>
</comment>
<feature type="active site" description="Proton acceptor" evidence="9">
    <location>
        <position position="323"/>
    </location>
</feature>
<keyword evidence="11" id="KW-0732">Signal</keyword>
<comment type="caution">
    <text evidence="13">The sequence shown here is derived from an EMBL/GenBank/DDBJ whole genome shotgun (WGS) entry which is preliminary data.</text>
</comment>
<comment type="cofactor">
    <cofactor evidence="10">
        <name>Zn(2+)</name>
        <dbReference type="ChEBI" id="CHEBI:29105"/>
    </cofactor>
    <text evidence="10">Binds 1 zinc ion per subunit.</text>
</comment>
<dbReference type="Proteomes" id="UP001295684">
    <property type="component" value="Unassembled WGS sequence"/>
</dbReference>
<dbReference type="InterPro" id="IPR001930">
    <property type="entry name" value="Peptidase_M1"/>
</dbReference>
<dbReference type="PRINTS" id="PR00756">
    <property type="entry name" value="ALADIPTASE"/>
</dbReference>
<dbReference type="InterPro" id="IPR045357">
    <property type="entry name" value="Aminopeptidase_N-like_N"/>
</dbReference>
<dbReference type="Pfam" id="PF09127">
    <property type="entry name" value="Leuk-A4-hydro_C"/>
    <property type="match status" value="1"/>
</dbReference>
<evidence type="ECO:0000256" key="9">
    <source>
        <dbReference type="PIRSR" id="PIRSR634015-1"/>
    </source>
</evidence>
<feature type="active site" description="Proton donor" evidence="9">
    <location>
        <position position="410"/>
    </location>
</feature>
<dbReference type="Pfam" id="PF01433">
    <property type="entry name" value="Peptidase_M1"/>
    <property type="match status" value="1"/>
</dbReference>
<dbReference type="Gene3D" id="1.10.390.10">
    <property type="entry name" value="Neutral Protease Domain 2"/>
    <property type="match status" value="1"/>
</dbReference>
<keyword evidence="14" id="KW-1185">Reference proteome</keyword>